<evidence type="ECO:0000256" key="6">
    <source>
        <dbReference type="ARBA" id="ARBA00023136"/>
    </source>
</evidence>
<keyword evidence="5 7" id="KW-1133">Transmembrane helix</keyword>
<protein>
    <recommendedName>
        <fullName evidence="8">Major facilitator superfamily (MFS) profile domain-containing protein</fullName>
    </recommendedName>
</protein>
<sequence>MARLIRTGGGMAVLRTVRLLLAAELTTALGIGLTEPYVIVLLHDVRGLSLTAATGVLALAAVAGLLGSPFAGALIDRYGGRRMMAAGLALAVAGLPVVAAATGVVPVAAGIAVTALGFAVSIPALVTLLATLTPAHDHRRIYTLQYTVYNIGMATGAALGGLALAHRPLIPLLWAAAALTCLAALGMTVSGGPRATPRPAPAPPGGYRHALADRRLVRLLGAAALLSTVGFGIFSAAPPVFAIAAHDPAALSWVSVANCVAVVAGAPLATRLAGRFSARAALLGTATLWALAWAVCIPTVLGAGLSTRAALTCAAILTGAGELLIAGALPALVDAIAPAPLRGRCHALSSLAQTAGMAAGPLLVTATTATGRPLLLLSAAIALSAAATGLLLEYGGPRRDRTARRRGLTRVRPRAR</sequence>
<keyword evidence="2" id="KW-0813">Transport</keyword>
<evidence type="ECO:0000313" key="10">
    <source>
        <dbReference type="Proteomes" id="UP000053244"/>
    </source>
</evidence>
<dbReference type="InterPro" id="IPR020846">
    <property type="entry name" value="MFS_dom"/>
</dbReference>
<comment type="subcellular location">
    <subcellularLocation>
        <location evidence="1">Cell membrane</location>
        <topology evidence="1">Multi-pass membrane protein</topology>
    </subcellularLocation>
</comment>
<evidence type="ECO:0000256" key="5">
    <source>
        <dbReference type="ARBA" id="ARBA00022989"/>
    </source>
</evidence>
<dbReference type="AlphaFoldDB" id="A0A101JJ67"/>
<evidence type="ECO:0000256" key="4">
    <source>
        <dbReference type="ARBA" id="ARBA00022692"/>
    </source>
</evidence>
<evidence type="ECO:0000313" key="9">
    <source>
        <dbReference type="EMBL" id="KUL27809.1"/>
    </source>
</evidence>
<evidence type="ECO:0000256" key="7">
    <source>
        <dbReference type="SAM" id="Phobius"/>
    </source>
</evidence>
<keyword evidence="4 7" id="KW-0812">Transmembrane</keyword>
<evidence type="ECO:0000256" key="1">
    <source>
        <dbReference type="ARBA" id="ARBA00004651"/>
    </source>
</evidence>
<dbReference type="EMBL" id="LLZH01000294">
    <property type="protein sequence ID" value="KUL27809.1"/>
    <property type="molecule type" value="Genomic_DNA"/>
</dbReference>
<dbReference type="Gene3D" id="1.20.1250.20">
    <property type="entry name" value="MFS general substrate transporter like domains"/>
    <property type="match status" value="1"/>
</dbReference>
<feature type="transmembrane region" description="Helical" evidence="7">
    <location>
        <begin position="12"/>
        <end position="33"/>
    </location>
</feature>
<feature type="transmembrane region" description="Helical" evidence="7">
    <location>
        <begin position="374"/>
        <end position="396"/>
    </location>
</feature>
<name>A0A101JJ67_9ACTN</name>
<dbReference type="SUPFAM" id="SSF103473">
    <property type="entry name" value="MFS general substrate transporter"/>
    <property type="match status" value="1"/>
</dbReference>
<feature type="transmembrane region" description="Helical" evidence="7">
    <location>
        <begin position="147"/>
        <end position="166"/>
    </location>
</feature>
<dbReference type="GO" id="GO:0022857">
    <property type="term" value="F:transmembrane transporter activity"/>
    <property type="evidence" value="ECO:0007669"/>
    <property type="project" value="InterPro"/>
</dbReference>
<dbReference type="Proteomes" id="UP000053244">
    <property type="component" value="Unassembled WGS sequence"/>
</dbReference>
<dbReference type="PANTHER" id="PTHR23517:SF2">
    <property type="entry name" value="MULTIDRUG RESISTANCE PROTEIN MDTH"/>
    <property type="match status" value="1"/>
</dbReference>
<feature type="transmembrane region" description="Helical" evidence="7">
    <location>
        <begin position="87"/>
        <end position="109"/>
    </location>
</feature>
<feature type="transmembrane region" description="Helical" evidence="7">
    <location>
        <begin position="345"/>
        <end position="368"/>
    </location>
</feature>
<evidence type="ECO:0000259" key="8">
    <source>
        <dbReference type="PROSITE" id="PS50850"/>
    </source>
</evidence>
<dbReference type="PROSITE" id="PS50850">
    <property type="entry name" value="MFS"/>
    <property type="match status" value="1"/>
</dbReference>
<feature type="domain" description="Major facilitator superfamily (MFS) profile" evidence="8">
    <location>
        <begin position="16"/>
        <end position="396"/>
    </location>
</feature>
<feature type="transmembrane region" description="Helical" evidence="7">
    <location>
        <begin position="281"/>
        <end position="303"/>
    </location>
</feature>
<keyword evidence="6 7" id="KW-0472">Membrane</keyword>
<dbReference type="Pfam" id="PF07690">
    <property type="entry name" value="MFS_1"/>
    <property type="match status" value="1"/>
</dbReference>
<accession>A0A101JJ67</accession>
<feature type="transmembrane region" description="Helical" evidence="7">
    <location>
        <begin position="249"/>
        <end position="269"/>
    </location>
</feature>
<dbReference type="GO" id="GO:0005886">
    <property type="term" value="C:plasma membrane"/>
    <property type="evidence" value="ECO:0007669"/>
    <property type="project" value="UniProtKB-SubCell"/>
</dbReference>
<dbReference type="InterPro" id="IPR036259">
    <property type="entry name" value="MFS_trans_sf"/>
</dbReference>
<feature type="transmembrane region" description="Helical" evidence="7">
    <location>
        <begin position="115"/>
        <end position="135"/>
    </location>
</feature>
<proteinExistence type="predicted"/>
<feature type="transmembrane region" description="Helical" evidence="7">
    <location>
        <begin position="53"/>
        <end position="75"/>
    </location>
</feature>
<keyword evidence="10" id="KW-1185">Reference proteome</keyword>
<dbReference type="InterPro" id="IPR011701">
    <property type="entry name" value="MFS"/>
</dbReference>
<evidence type="ECO:0000256" key="2">
    <source>
        <dbReference type="ARBA" id="ARBA00022448"/>
    </source>
</evidence>
<evidence type="ECO:0000256" key="3">
    <source>
        <dbReference type="ARBA" id="ARBA00022475"/>
    </source>
</evidence>
<feature type="transmembrane region" description="Helical" evidence="7">
    <location>
        <begin position="309"/>
        <end position="333"/>
    </location>
</feature>
<comment type="caution">
    <text evidence="9">The sequence shown here is derived from an EMBL/GenBank/DDBJ whole genome shotgun (WGS) entry which is preliminary data.</text>
</comment>
<keyword evidence="3" id="KW-1003">Cell membrane</keyword>
<gene>
    <name evidence="9" type="ORF">ADL15_33785</name>
</gene>
<dbReference type="InterPro" id="IPR050171">
    <property type="entry name" value="MFS_Transporters"/>
</dbReference>
<feature type="transmembrane region" description="Helical" evidence="7">
    <location>
        <begin position="172"/>
        <end position="195"/>
    </location>
</feature>
<organism evidence="9 10">
    <name type="scientific">Actinoplanes awajinensis subsp. mycoplanecinus</name>
    <dbReference type="NCBI Taxonomy" id="135947"/>
    <lineage>
        <taxon>Bacteria</taxon>
        <taxon>Bacillati</taxon>
        <taxon>Actinomycetota</taxon>
        <taxon>Actinomycetes</taxon>
        <taxon>Micromonosporales</taxon>
        <taxon>Micromonosporaceae</taxon>
        <taxon>Actinoplanes</taxon>
    </lineage>
</organism>
<reference evidence="9 10" key="1">
    <citation type="submission" date="2015-10" db="EMBL/GenBank/DDBJ databases">
        <authorList>
            <person name="Gilbert D.G."/>
        </authorList>
    </citation>
    <scope>NUCLEOTIDE SEQUENCE [LARGE SCALE GENOMIC DNA]</scope>
    <source>
        <strain evidence="9 10">NRRL B-16712</strain>
    </source>
</reference>
<dbReference type="PANTHER" id="PTHR23517">
    <property type="entry name" value="RESISTANCE PROTEIN MDTM, PUTATIVE-RELATED-RELATED"/>
    <property type="match status" value="1"/>
</dbReference>
<feature type="transmembrane region" description="Helical" evidence="7">
    <location>
        <begin position="216"/>
        <end position="237"/>
    </location>
</feature>